<evidence type="ECO:0000256" key="5">
    <source>
        <dbReference type="ARBA" id="ARBA00022823"/>
    </source>
</evidence>
<dbReference type="PANTHER" id="PTHR43178:SF5">
    <property type="entry name" value="LIPOAMIDE ACYLTRANSFERASE COMPONENT OF BRANCHED-CHAIN ALPHA-KETO ACID DEHYDROGENASE COMPLEX, MITOCHONDRIAL"/>
    <property type="match status" value="1"/>
</dbReference>
<dbReference type="EC" id="2.3.1.-" evidence="9"/>
<feature type="compositionally biased region" description="Low complexity" evidence="10">
    <location>
        <begin position="201"/>
        <end position="214"/>
    </location>
</feature>
<evidence type="ECO:0000256" key="7">
    <source>
        <dbReference type="ARBA" id="ARBA00023128"/>
    </source>
</evidence>
<dbReference type="SUPFAM" id="SSF51230">
    <property type="entry name" value="Single hybrid motif"/>
    <property type="match status" value="1"/>
</dbReference>
<reference evidence="13 14" key="1">
    <citation type="journal article" date="2016" name="Genome Biol. Evol.">
        <title>Divergent and convergent evolution of fungal pathogenicity.</title>
        <authorList>
            <person name="Shang Y."/>
            <person name="Xiao G."/>
            <person name="Zheng P."/>
            <person name="Cen K."/>
            <person name="Zhan S."/>
            <person name="Wang C."/>
        </authorList>
    </citation>
    <scope>NUCLEOTIDE SEQUENCE [LARGE SCALE GENOMIC DNA]</scope>
    <source>
        <strain evidence="13 14">RCEF 264</strain>
    </source>
</reference>
<evidence type="ECO:0000256" key="4">
    <source>
        <dbReference type="ARBA" id="ARBA00022679"/>
    </source>
</evidence>
<evidence type="ECO:0000256" key="3">
    <source>
        <dbReference type="ARBA" id="ARBA00007317"/>
    </source>
</evidence>
<dbReference type="InterPro" id="IPR036625">
    <property type="entry name" value="E3-bd_dom_sf"/>
</dbReference>
<keyword evidence="4 9" id="KW-0808">Transferase</keyword>
<dbReference type="FunFam" id="2.40.50.100:FF:000013">
    <property type="entry name" value="Dihydrolipoamide acetyltransferase component of pyruvate dehydrogenase complex"/>
    <property type="match status" value="1"/>
</dbReference>
<keyword evidence="5 9" id="KW-0450">Lipoyl</keyword>
<evidence type="ECO:0000256" key="10">
    <source>
        <dbReference type="SAM" id="MobiDB-lite"/>
    </source>
</evidence>
<dbReference type="GO" id="GO:0045333">
    <property type="term" value="P:cellular respiration"/>
    <property type="evidence" value="ECO:0007669"/>
    <property type="project" value="UniProtKB-ARBA"/>
</dbReference>
<dbReference type="InterPro" id="IPR003016">
    <property type="entry name" value="2-oxoA_DH_lipoyl-BS"/>
</dbReference>
<dbReference type="GO" id="GO:0005759">
    <property type="term" value="C:mitochondrial matrix"/>
    <property type="evidence" value="ECO:0007669"/>
    <property type="project" value="UniProtKB-SubCell"/>
</dbReference>
<dbReference type="PROSITE" id="PS51826">
    <property type="entry name" value="PSBD"/>
    <property type="match status" value="1"/>
</dbReference>
<evidence type="ECO:0000256" key="1">
    <source>
        <dbReference type="ARBA" id="ARBA00001938"/>
    </source>
</evidence>
<feature type="domain" description="Lipoyl-binding" evidence="11">
    <location>
        <begin position="74"/>
        <end position="149"/>
    </location>
</feature>
<dbReference type="EMBL" id="AZHD01000002">
    <property type="protein sequence ID" value="OAA66722.1"/>
    <property type="molecule type" value="Genomic_DNA"/>
</dbReference>
<dbReference type="PANTHER" id="PTHR43178">
    <property type="entry name" value="DIHYDROLIPOAMIDE ACETYLTRANSFERASE COMPONENT OF PYRUVATE DEHYDROGENASE COMPLEX"/>
    <property type="match status" value="1"/>
</dbReference>
<evidence type="ECO:0000256" key="9">
    <source>
        <dbReference type="RuleBase" id="RU003423"/>
    </source>
</evidence>
<dbReference type="InterPro" id="IPR023213">
    <property type="entry name" value="CAT-like_dom_sf"/>
</dbReference>
<dbReference type="InterPro" id="IPR004167">
    <property type="entry name" value="PSBD"/>
</dbReference>
<dbReference type="FunFam" id="3.30.559.10:FF:000007">
    <property type="entry name" value="Dihydrolipoamide acetyltransferase component of pyruvate dehydrogenase complex"/>
    <property type="match status" value="1"/>
</dbReference>
<dbReference type="OrthoDB" id="15567at2759"/>
<dbReference type="Gene3D" id="2.40.50.100">
    <property type="match status" value="1"/>
</dbReference>
<dbReference type="Gene3D" id="3.30.559.10">
    <property type="entry name" value="Chloramphenicol acetyltransferase-like domain"/>
    <property type="match status" value="1"/>
</dbReference>
<dbReference type="SUPFAM" id="SSF52777">
    <property type="entry name" value="CoA-dependent acyltransferases"/>
    <property type="match status" value="1"/>
</dbReference>
<keyword evidence="8 9" id="KW-0012">Acyltransferase</keyword>
<dbReference type="CDD" id="cd06849">
    <property type="entry name" value="lipoyl_domain"/>
    <property type="match status" value="1"/>
</dbReference>
<comment type="similarity">
    <text evidence="3 9">Belongs to the 2-oxoacid dehydrogenase family.</text>
</comment>
<dbReference type="InterPro" id="IPR001078">
    <property type="entry name" value="2-oxoacid_DH_actylTfrase"/>
</dbReference>
<keyword evidence="7" id="KW-0496">Mitochondrion</keyword>
<dbReference type="GO" id="GO:0031405">
    <property type="term" value="F:lipoic acid binding"/>
    <property type="evidence" value="ECO:0007669"/>
    <property type="project" value="TreeGrafter"/>
</dbReference>
<evidence type="ECO:0000313" key="14">
    <source>
        <dbReference type="Proteomes" id="UP000076874"/>
    </source>
</evidence>
<dbReference type="Gene3D" id="4.10.320.10">
    <property type="entry name" value="E3-binding domain"/>
    <property type="match status" value="1"/>
</dbReference>
<dbReference type="PROSITE" id="PS50968">
    <property type="entry name" value="BIOTINYL_LIPOYL"/>
    <property type="match status" value="1"/>
</dbReference>
<evidence type="ECO:0000259" key="12">
    <source>
        <dbReference type="PROSITE" id="PS51826"/>
    </source>
</evidence>
<keyword evidence="14" id="KW-1185">Reference proteome</keyword>
<proteinExistence type="inferred from homology"/>
<organism evidence="13 14">
    <name type="scientific">Niveomyces insectorum RCEF 264</name>
    <dbReference type="NCBI Taxonomy" id="1081102"/>
    <lineage>
        <taxon>Eukaryota</taxon>
        <taxon>Fungi</taxon>
        <taxon>Dikarya</taxon>
        <taxon>Ascomycota</taxon>
        <taxon>Pezizomycotina</taxon>
        <taxon>Sordariomycetes</taxon>
        <taxon>Hypocreomycetidae</taxon>
        <taxon>Hypocreales</taxon>
        <taxon>Cordycipitaceae</taxon>
        <taxon>Niveomyces</taxon>
    </lineage>
</organism>
<comment type="caution">
    <text evidence="13">The sequence shown here is derived from an EMBL/GenBank/DDBJ whole genome shotgun (WGS) entry which is preliminary data.</text>
</comment>
<dbReference type="SUPFAM" id="SSF47005">
    <property type="entry name" value="Peripheral subunit-binding domain of 2-oxo acid dehydrogenase complex"/>
    <property type="match status" value="1"/>
</dbReference>
<comment type="cofactor">
    <cofactor evidence="1 9">
        <name>(R)-lipoate</name>
        <dbReference type="ChEBI" id="CHEBI:83088"/>
    </cofactor>
</comment>
<dbReference type="InterPro" id="IPR000089">
    <property type="entry name" value="Biotin_lipoyl"/>
</dbReference>
<gene>
    <name evidence="13" type="ORF">SPI_01298</name>
</gene>
<evidence type="ECO:0000256" key="8">
    <source>
        <dbReference type="ARBA" id="ARBA00023315"/>
    </source>
</evidence>
<name>A0A162JBY8_9HYPO</name>
<comment type="subcellular location">
    <subcellularLocation>
        <location evidence="2">Mitochondrion matrix</location>
    </subcellularLocation>
</comment>
<dbReference type="GO" id="GO:0016407">
    <property type="term" value="F:acetyltransferase activity"/>
    <property type="evidence" value="ECO:0007669"/>
    <property type="project" value="TreeGrafter"/>
</dbReference>
<dbReference type="AlphaFoldDB" id="A0A162JBY8"/>
<evidence type="ECO:0000256" key="2">
    <source>
        <dbReference type="ARBA" id="ARBA00004305"/>
    </source>
</evidence>
<evidence type="ECO:0000259" key="11">
    <source>
        <dbReference type="PROSITE" id="PS50968"/>
    </source>
</evidence>
<evidence type="ECO:0000256" key="6">
    <source>
        <dbReference type="ARBA" id="ARBA00022946"/>
    </source>
</evidence>
<dbReference type="Pfam" id="PF02817">
    <property type="entry name" value="E3_binding"/>
    <property type="match status" value="1"/>
</dbReference>
<sequence>MYLQRSCRGILLRPSSRRLLRTAGRGGQSVPLVAAATARAVLGRQPPTETPVGRLSRWPGHVRNFHASSRLQVIKPVVLADIGEGIVECEIIQWFVQPGARVEEFSPLCEVQSDKASVEITSRFAGVVRKLHYEAGEMAKVGQPFVDIDIPDEVGATDTASAPEPTPVPSTLGADETSAGQRSDVVAPTHQPMDAHGGSAGVAATEAPTRAAAGSDETAVIKKKFAGSSLATPAVRHLSKELNLDITQIDGTGKDGRVTKDDLHRFAQEQKEKTHAAAAAPSAAAASSASPAPSSLSFFGAAPRPAIAATVDAEDAAQQETPVPLGGTQLQMFKAMTRSLTIPHFLYADEIDFTQLHGLRKRLNAVLTRSASASASAVSADGNTAAVTKLSYLPFVIKALSMALHHYPVINARVDVPDPAANSNNSNNNNNNKPRLIYRSQHNIGVAMDTPSGLVVPVIRNVNARSVLSIAGELARLQGRAKAGKLTPADLQGGTITVSNIGNIGGTYLSPVMVEREVAILGIGRVRTVPAFADDGDADAGTTDTDGPLRVVKRHVCHFSFSADHRVVDGATAARALEIVRQLVEKPDVMAVQLR</sequence>
<feature type="region of interest" description="Disordered" evidence="10">
    <location>
        <begin position="155"/>
        <end position="216"/>
    </location>
</feature>
<dbReference type="InterPro" id="IPR050743">
    <property type="entry name" value="2-oxoacid_DH_E2_comp"/>
</dbReference>
<dbReference type="PROSITE" id="PS00189">
    <property type="entry name" value="LIPOYL"/>
    <property type="match status" value="1"/>
</dbReference>
<feature type="domain" description="Peripheral subunit-binding (PSBD)" evidence="12">
    <location>
        <begin position="230"/>
        <end position="267"/>
    </location>
</feature>
<dbReference type="STRING" id="1081102.A0A162JBY8"/>
<accession>A0A162JBY8</accession>
<dbReference type="InterPro" id="IPR011053">
    <property type="entry name" value="Single_hybrid_motif"/>
</dbReference>
<dbReference type="Proteomes" id="UP000076874">
    <property type="component" value="Unassembled WGS sequence"/>
</dbReference>
<protein>
    <recommendedName>
        <fullName evidence="9">Dihydrolipoamide acetyltransferase component of pyruvate dehydrogenase complex</fullName>
        <ecNumber evidence="9">2.3.1.-</ecNumber>
    </recommendedName>
</protein>
<keyword evidence="6" id="KW-0809">Transit peptide</keyword>
<evidence type="ECO:0000313" key="13">
    <source>
        <dbReference type="EMBL" id="OAA66722.1"/>
    </source>
</evidence>
<dbReference type="Pfam" id="PF00198">
    <property type="entry name" value="2-oxoacid_dh"/>
    <property type="match status" value="1"/>
</dbReference>
<dbReference type="Pfam" id="PF00364">
    <property type="entry name" value="Biotin_lipoyl"/>
    <property type="match status" value="1"/>
</dbReference>